<dbReference type="OrthoDB" id="1166329at2759"/>
<evidence type="ECO:0000256" key="6">
    <source>
        <dbReference type="SAM" id="MobiDB-lite"/>
    </source>
</evidence>
<reference evidence="7" key="1">
    <citation type="submission" date="2020-11" db="EMBL/GenBank/DDBJ databases">
        <authorList>
            <person name="Tran Van P."/>
        </authorList>
    </citation>
    <scope>NUCLEOTIDE SEQUENCE</scope>
</reference>
<keyword evidence="3" id="KW-0687">Ribonucleoprotein</keyword>
<dbReference type="Gene3D" id="2.40.10.190">
    <property type="entry name" value="translation elongation factor selb, chain A, domain 4"/>
    <property type="match status" value="1"/>
</dbReference>
<dbReference type="GO" id="GO:0006412">
    <property type="term" value="P:translation"/>
    <property type="evidence" value="ECO:0007669"/>
    <property type="project" value="InterPro"/>
</dbReference>
<protein>
    <recommendedName>
        <fullName evidence="4">Large ribosomal subunit protein eL33</fullName>
    </recommendedName>
    <alternativeName>
        <fullName evidence="5">60S ribosomal protein L35a</fullName>
    </alternativeName>
</protein>
<dbReference type="Pfam" id="PF01247">
    <property type="entry name" value="Ribosomal_L35Ae"/>
    <property type="match status" value="1"/>
</dbReference>
<proteinExistence type="inferred from homology"/>
<evidence type="ECO:0000256" key="4">
    <source>
        <dbReference type="ARBA" id="ARBA00035228"/>
    </source>
</evidence>
<evidence type="ECO:0000256" key="1">
    <source>
        <dbReference type="ARBA" id="ARBA00009269"/>
    </source>
</evidence>
<evidence type="ECO:0000313" key="7">
    <source>
        <dbReference type="EMBL" id="CAD7276990.1"/>
    </source>
</evidence>
<evidence type="ECO:0000256" key="3">
    <source>
        <dbReference type="ARBA" id="ARBA00023274"/>
    </source>
</evidence>
<feature type="region of interest" description="Disordered" evidence="6">
    <location>
        <begin position="1"/>
        <end position="45"/>
    </location>
</feature>
<dbReference type="AlphaFoldDB" id="A0A7R9BMJ5"/>
<dbReference type="GO" id="GO:0003735">
    <property type="term" value="F:structural constituent of ribosome"/>
    <property type="evidence" value="ECO:0007669"/>
    <property type="project" value="InterPro"/>
</dbReference>
<dbReference type="InterPro" id="IPR038661">
    <property type="entry name" value="Ribosomal_eL33_sf"/>
</dbReference>
<dbReference type="GO" id="GO:1990904">
    <property type="term" value="C:ribonucleoprotein complex"/>
    <property type="evidence" value="ECO:0007669"/>
    <property type="project" value="UniProtKB-KW"/>
</dbReference>
<dbReference type="GO" id="GO:0005840">
    <property type="term" value="C:ribosome"/>
    <property type="evidence" value="ECO:0007669"/>
    <property type="project" value="UniProtKB-KW"/>
</dbReference>
<dbReference type="FunFam" id="2.40.10.190:FF:000001">
    <property type="entry name" value="60S ribosomal protein L35a"/>
    <property type="match status" value="1"/>
</dbReference>
<dbReference type="SUPFAM" id="SSF50447">
    <property type="entry name" value="Translation proteins"/>
    <property type="match status" value="1"/>
</dbReference>
<dbReference type="Proteomes" id="UP000678499">
    <property type="component" value="Unassembled WGS sequence"/>
</dbReference>
<dbReference type="HAMAP" id="MF_00573">
    <property type="entry name" value="Ribosomal_eL33"/>
    <property type="match status" value="1"/>
</dbReference>
<evidence type="ECO:0000256" key="5">
    <source>
        <dbReference type="ARBA" id="ARBA00035530"/>
    </source>
</evidence>
<accession>A0A7R9BMJ5</accession>
<dbReference type="InterPro" id="IPR009000">
    <property type="entry name" value="Transl_B-barrel_sf"/>
</dbReference>
<gene>
    <name evidence="7" type="ORF">NMOB1V02_LOCUS4733</name>
</gene>
<organism evidence="7">
    <name type="scientific">Notodromas monacha</name>
    <dbReference type="NCBI Taxonomy" id="399045"/>
    <lineage>
        <taxon>Eukaryota</taxon>
        <taxon>Metazoa</taxon>
        <taxon>Ecdysozoa</taxon>
        <taxon>Arthropoda</taxon>
        <taxon>Crustacea</taxon>
        <taxon>Oligostraca</taxon>
        <taxon>Ostracoda</taxon>
        <taxon>Podocopa</taxon>
        <taxon>Podocopida</taxon>
        <taxon>Cypridocopina</taxon>
        <taxon>Cypridoidea</taxon>
        <taxon>Cyprididae</taxon>
        <taxon>Notodromas</taxon>
    </lineage>
</organism>
<dbReference type="EMBL" id="CAJPEX010000767">
    <property type="protein sequence ID" value="CAG0917142.1"/>
    <property type="molecule type" value="Genomic_DNA"/>
</dbReference>
<dbReference type="PANTHER" id="PTHR10902">
    <property type="entry name" value="60S RIBOSOMAL PROTEIN L35A"/>
    <property type="match status" value="1"/>
</dbReference>
<keyword evidence="8" id="KW-1185">Reference proteome</keyword>
<comment type="similarity">
    <text evidence="1">Belongs to the eukaryotic ribosomal protein eL33 family.</text>
</comment>
<sequence length="175" mass="19755">MVEEKKEKKPKKQPAPKPAPAPVKDVAAKPAKKEKPAKAKGYPVRKPKRMLPAGRLYAKAIFVGFKRGLRNQHENTALLKVEGCRALEDARYYVGKRAAFVYKVQDVPNDRFERAKKQKKALKGKPGLKSKMRVIWGKVTRTHGNAGGLRAKFKRNLPPAAMGRRIRIMMYPSNI</sequence>
<evidence type="ECO:0000313" key="8">
    <source>
        <dbReference type="Proteomes" id="UP000678499"/>
    </source>
</evidence>
<dbReference type="InterPro" id="IPR001780">
    <property type="entry name" value="Ribosomal_eL33"/>
</dbReference>
<dbReference type="EMBL" id="OA882804">
    <property type="protein sequence ID" value="CAD7276990.1"/>
    <property type="molecule type" value="Genomic_DNA"/>
</dbReference>
<keyword evidence="2" id="KW-0689">Ribosomal protein</keyword>
<name>A0A7R9BMJ5_9CRUS</name>
<evidence type="ECO:0000256" key="2">
    <source>
        <dbReference type="ARBA" id="ARBA00022980"/>
    </source>
</evidence>